<reference evidence="2 3" key="1">
    <citation type="submission" date="2019-02" db="EMBL/GenBank/DDBJ databases">
        <title>Deep-cultivation of Planctomycetes and their phenomic and genomic characterization uncovers novel biology.</title>
        <authorList>
            <person name="Wiegand S."/>
            <person name="Jogler M."/>
            <person name="Boedeker C."/>
            <person name="Pinto D."/>
            <person name="Vollmers J."/>
            <person name="Rivas-Marin E."/>
            <person name="Kohn T."/>
            <person name="Peeters S.H."/>
            <person name="Heuer A."/>
            <person name="Rast P."/>
            <person name="Oberbeckmann S."/>
            <person name="Bunk B."/>
            <person name="Jeske O."/>
            <person name="Meyerdierks A."/>
            <person name="Storesund J.E."/>
            <person name="Kallscheuer N."/>
            <person name="Luecker S."/>
            <person name="Lage O.M."/>
            <person name="Pohl T."/>
            <person name="Merkel B.J."/>
            <person name="Hornburger P."/>
            <person name="Mueller R.-W."/>
            <person name="Bruemmer F."/>
            <person name="Labrenz M."/>
            <person name="Spormann A.M."/>
            <person name="Op den Camp H."/>
            <person name="Overmann J."/>
            <person name="Amann R."/>
            <person name="Jetten M.S.M."/>
            <person name="Mascher T."/>
            <person name="Medema M.H."/>
            <person name="Devos D.P."/>
            <person name="Kaster A.-K."/>
            <person name="Ovreas L."/>
            <person name="Rohde M."/>
            <person name="Galperin M.Y."/>
            <person name="Jogler C."/>
        </authorList>
    </citation>
    <scope>NUCLEOTIDE SEQUENCE [LARGE SCALE GENOMIC DNA]</scope>
    <source>
        <strain evidence="2 3">V22</strain>
    </source>
</reference>
<dbReference type="KEGG" id="chya:V22_41780"/>
<evidence type="ECO:0000313" key="2">
    <source>
        <dbReference type="EMBL" id="QDT66906.1"/>
    </source>
</evidence>
<dbReference type="EMBL" id="CP036316">
    <property type="protein sequence ID" value="QDT66906.1"/>
    <property type="molecule type" value="Genomic_DNA"/>
</dbReference>
<name>A0A517TEW0_9PLAN</name>
<keyword evidence="1" id="KW-1133">Transmembrane helix</keyword>
<dbReference type="OrthoDB" id="285651at2"/>
<evidence type="ECO:0008006" key="4">
    <source>
        <dbReference type="Google" id="ProtNLM"/>
    </source>
</evidence>
<sequence>MENGNSPSPRVEELKDLKRLQPEERPRRGRRWLLAVCIFLFLWVMLACLNPWAFEVLTLPIYFLFGWAFFIVSALPQLGSIVSYLLLELVIFAFVVIGLIFIVRLIRPELSGVSLTKAWGLSLMLGISVLGFSGFFYTSATLLHSKERMWEPHPASLSSQIQFHSQDAGDALSILKDENQPFPPGGVFNEQGVGEHSFFALLLPHVDNRNSQGYDARHPWDAPQNANVITKPYFRIELHYDYPGYDGHGRALSEFATNIYVAGLNRSLSPSEIPDGASNTFILGEAYEARRPWADPVSFRDPLLGFNTHTEGFGVGRRRETTFVVMADGSVRELNVEMQPDVWMALGNPHDEHPYSNRGAQ</sequence>
<dbReference type="AlphaFoldDB" id="A0A517TEW0"/>
<gene>
    <name evidence="2" type="ORF">V22_41780</name>
</gene>
<organism evidence="2 3">
    <name type="scientific">Calycomorphotria hydatis</name>
    <dbReference type="NCBI Taxonomy" id="2528027"/>
    <lineage>
        <taxon>Bacteria</taxon>
        <taxon>Pseudomonadati</taxon>
        <taxon>Planctomycetota</taxon>
        <taxon>Planctomycetia</taxon>
        <taxon>Planctomycetales</taxon>
        <taxon>Planctomycetaceae</taxon>
        <taxon>Calycomorphotria</taxon>
    </lineage>
</organism>
<feature type="transmembrane region" description="Helical" evidence="1">
    <location>
        <begin position="85"/>
        <end position="106"/>
    </location>
</feature>
<keyword evidence="3" id="KW-1185">Reference proteome</keyword>
<keyword evidence="1" id="KW-0812">Transmembrane</keyword>
<dbReference type="Proteomes" id="UP000319976">
    <property type="component" value="Chromosome"/>
</dbReference>
<proteinExistence type="predicted"/>
<protein>
    <recommendedName>
        <fullName evidence="4">DUF1559 domain-containing protein</fullName>
    </recommendedName>
</protein>
<dbReference type="RefSeq" id="WP_145266421.1">
    <property type="nucleotide sequence ID" value="NZ_CP036316.1"/>
</dbReference>
<feature type="transmembrane region" description="Helical" evidence="1">
    <location>
        <begin position="59"/>
        <end position="78"/>
    </location>
</feature>
<accession>A0A517TEW0</accession>
<feature type="transmembrane region" description="Helical" evidence="1">
    <location>
        <begin position="118"/>
        <end position="143"/>
    </location>
</feature>
<evidence type="ECO:0000256" key="1">
    <source>
        <dbReference type="SAM" id="Phobius"/>
    </source>
</evidence>
<keyword evidence="1" id="KW-0472">Membrane</keyword>
<evidence type="ECO:0000313" key="3">
    <source>
        <dbReference type="Proteomes" id="UP000319976"/>
    </source>
</evidence>
<feature type="transmembrane region" description="Helical" evidence="1">
    <location>
        <begin position="32"/>
        <end position="53"/>
    </location>
</feature>